<evidence type="ECO:0000256" key="3">
    <source>
        <dbReference type="ARBA" id="ARBA00022723"/>
    </source>
</evidence>
<dbReference type="EMBL" id="LSSK01001925">
    <property type="protein sequence ID" value="OMH78443.1"/>
    <property type="molecule type" value="Genomic_DNA"/>
</dbReference>
<dbReference type="InterPro" id="IPR050891">
    <property type="entry name" value="TatD-type_Hydrolase"/>
</dbReference>
<evidence type="ECO:0000256" key="4">
    <source>
        <dbReference type="ARBA" id="ARBA00022801"/>
    </source>
</evidence>
<dbReference type="InterPro" id="IPR032466">
    <property type="entry name" value="Metal_Hydrolase"/>
</dbReference>
<name>A0A1R1PBW1_ZANCU</name>
<comment type="similarity">
    <text evidence="1">Belongs to the metallo-dependent hydrolases superfamily. TatD-type hydrolase family.</text>
</comment>
<dbReference type="Proteomes" id="UP000188320">
    <property type="component" value="Unassembled WGS sequence"/>
</dbReference>
<dbReference type="GO" id="GO:0046872">
    <property type="term" value="F:metal ion binding"/>
    <property type="evidence" value="ECO:0007669"/>
    <property type="project" value="UniProtKB-KW"/>
</dbReference>
<comment type="caution">
    <text evidence="6">The sequence shown here is derived from an EMBL/GenBank/DDBJ whole genome shotgun (WGS) entry which is preliminary data.</text>
</comment>
<dbReference type="GO" id="GO:0008296">
    <property type="term" value="F:3'-5'-DNA exonuclease activity"/>
    <property type="evidence" value="ECO:0007669"/>
    <property type="project" value="TreeGrafter"/>
</dbReference>
<dbReference type="Pfam" id="PF01026">
    <property type="entry name" value="TatD_DNase"/>
    <property type="match status" value="1"/>
</dbReference>
<keyword evidence="3" id="KW-0479">Metal-binding</keyword>
<feature type="region of interest" description="Disordered" evidence="5">
    <location>
        <begin position="133"/>
        <end position="166"/>
    </location>
</feature>
<dbReference type="PANTHER" id="PTHR10060:SF15">
    <property type="entry name" value="DEOXYRIBONUCLEASE TATDN1"/>
    <property type="match status" value="1"/>
</dbReference>
<feature type="compositionally biased region" description="Basic and acidic residues" evidence="5">
    <location>
        <begin position="89"/>
        <end position="100"/>
    </location>
</feature>
<dbReference type="SUPFAM" id="SSF51556">
    <property type="entry name" value="Metallo-dependent hydrolases"/>
    <property type="match status" value="1"/>
</dbReference>
<keyword evidence="2" id="KW-0540">Nuclease</keyword>
<sequence>MYRGIYNGKKRHVEDIDQVIQRAKSTGVTGLIITGGTLKESEEALQLAQKYDGAYCTVGCHPTRVGEFEIMREKPTMEAVDNNPDEEVGNEKEKREQLRENNARKYLEGLKTIVQKDLKNETGKIVAIGECGRNKATDVSAQPQHGGRIRGDDAEEPIENRGRGGA</sequence>
<dbReference type="AlphaFoldDB" id="A0A1R1PBW1"/>
<dbReference type="PANTHER" id="PTHR10060">
    <property type="entry name" value="TATD FAMILY DEOXYRIBONUCLEASE"/>
    <property type="match status" value="1"/>
</dbReference>
<dbReference type="OrthoDB" id="6079689at2759"/>
<accession>A0A1R1PBW1</accession>
<gene>
    <name evidence="6" type="ORF">AX774_g8177</name>
</gene>
<dbReference type="Gene3D" id="3.20.20.140">
    <property type="entry name" value="Metal-dependent hydrolases"/>
    <property type="match status" value="1"/>
</dbReference>
<evidence type="ECO:0000256" key="5">
    <source>
        <dbReference type="SAM" id="MobiDB-lite"/>
    </source>
</evidence>
<evidence type="ECO:0000313" key="7">
    <source>
        <dbReference type="Proteomes" id="UP000188320"/>
    </source>
</evidence>
<keyword evidence="4" id="KW-0378">Hydrolase</keyword>
<dbReference type="GO" id="GO:0005829">
    <property type="term" value="C:cytosol"/>
    <property type="evidence" value="ECO:0007669"/>
    <property type="project" value="TreeGrafter"/>
</dbReference>
<protein>
    <submittedName>
        <fullName evidence="6">Putative deoxyribonuclease TATDN1</fullName>
    </submittedName>
</protein>
<dbReference type="InterPro" id="IPR001130">
    <property type="entry name" value="TatD-like"/>
</dbReference>
<reference evidence="7" key="1">
    <citation type="submission" date="2017-01" db="EMBL/GenBank/DDBJ databases">
        <authorList>
            <person name="Wang Y."/>
            <person name="White M."/>
            <person name="Kvist S."/>
            <person name="Moncalvo J.-M."/>
        </authorList>
    </citation>
    <scope>NUCLEOTIDE SEQUENCE [LARGE SCALE GENOMIC DNA]</scope>
    <source>
        <strain evidence="7">COL-18-3</strain>
    </source>
</reference>
<organism evidence="6 7">
    <name type="scientific">Zancudomyces culisetae</name>
    <name type="common">Gut fungus</name>
    <name type="synonym">Smittium culisetae</name>
    <dbReference type="NCBI Taxonomy" id="1213189"/>
    <lineage>
        <taxon>Eukaryota</taxon>
        <taxon>Fungi</taxon>
        <taxon>Fungi incertae sedis</taxon>
        <taxon>Zoopagomycota</taxon>
        <taxon>Kickxellomycotina</taxon>
        <taxon>Harpellomycetes</taxon>
        <taxon>Harpellales</taxon>
        <taxon>Legeriomycetaceae</taxon>
        <taxon>Zancudomyces</taxon>
    </lineage>
</organism>
<evidence type="ECO:0000256" key="1">
    <source>
        <dbReference type="ARBA" id="ARBA00009275"/>
    </source>
</evidence>
<evidence type="ECO:0000313" key="6">
    <source>
        <dbReference type="EMBL" id="OMH78443.1"/>
    </source>
</evidence>
<feature type="region of interest" description="Disordered" evidence="5">
    <location>
        <begin position="75"/>
        <end position="100"/>
    </location>
</feature>
<proteinExistence type="inferred from homology"/>
<evidence type="ECO:0000256" key="2">
    <source>
        <dbReference type="ARBA" id="ARBA00022722"/>
    </source>
</evidence>
<keyword evidence="7" id="KW-1185">Reference proteome</keyword>